<proteinExistence type="predicted"/>
<dbReference type="Proteomes" id="UP001501676">
    <property type="component" value="Unassembled WGS sequence"/>
</dbReference>
<dbReference type="EMBL" id="BAAAYN010000016">
    <property type="protein sequence ID" value="GAA3386360.1"/>
    <property type="molecule type" value="Genomic_DNA"/>
</dbReference>
<accession>A0ABP6SWN3</accession>
<name>A0ABP6SWN3_9ACTN</name>
<keyword evidence="3" id="KW-1185">Reference proteome</keyword>
<comment type="caution">
    <text evidence="2">The sequence shown here is derived from an EMBL/GenBank/DDBJ whole genome shotgun (WGS) entry which is preliminary data.</text>
</comment>
<evidence type="ECO:0000313" key="3">
    <source>
        <dbReference type="Proteomes" id="UP001501676"/>
    </source>
</evidence>
<evidence type="ECO:0000256" key="1">
    <source>
        <dbReference type="SAM" id="MobiDB-lite"/>
    </source>
</evidence>
<reference evidence="3" key="1">
    <citation type="journal article" date="2019" name="Int. J. Syst. Evol. Microbiol.">
        <title>The Global Catalogue of Microorganisms (GCM) 10K type strain sequencing project: providing services to taxonomists for standard genome sequencing and annotation.</title>
        <authorList>
            <consortium name="The Broad Institute Genomics Platform"/>
            <consortium name="The Broad Institute Genome Sequencing Center for Infectious Disease"/>
            <person name="Wu L."/>
            <person name="Ma J."/>
        </authorList>
    </citation>
    <scope>NUCLEOTIDE SEQUENCE [LARGE SCALE GENOMIC DNA]</scope>
    <source>
        <strain evidence="3">JCM 9458</strain>
    </source>
</reference>
<feature type="region of interest" description="Disordered" evidence="1">
    <location>
        <begin position="89"/>
        <end position="114"/>
    </location>
</feature>
<feature type="compositionally biased region" description="Polar residues" evidence="1">
    <location>
        <begin position="95"/>
        <end position="105"/>
    </location>
</feature>
<dbReference type="RefSeq" id="WP_345728065.1">
    <property type="nucleotide sequence ID" value="NZ_BAAAYN010000016.1"/>
</dbReference>
<sequence length="114" mass="13084">MAHPDDFERVTVDSVATALAGLRTGRIAEVRPGVVRVDMRGRARQAQVLAALDAKMLTERWHAYPVGRRYPWAPWRTWVTVEDSREQWVGPRPSTLRSVERNNATPRGIDRRPR</sequence>
<evidence type="ECO:0000313" key="2">
    <source>
        <dbReference type="EMBL" id="GAA3386360.1"/>
    </source>
</evidence>
<organism evidence="2 3">
    <name type="scientific">Cryptosporangium minutisporangium</name>
    <dbReference type="NCBI Taxonomy" id="113569"/>
    <lineage>
        <taxon>Bacteria</taxon>
        <taxon>Bacillati</taxon>
        <taxon>Actinomycetota</taxon>
        <taxon>Actinomycetes</taxon>
        <taxon>Cryptosporangiales</taxon>
        <taxon>Cryptosporangiaceae</taxon>
        <taxon>Cryptosporangium</taxon>
    </lineage>
</organism>
<protein>
    <submittedName>
        <fullName evidence="2">Uncharacterized protein</fullName>
    </submittedName>
</protein>
<gene>
    <name evidence="2" type="ORF">GCM10020369_23350</name>
</gene>